<evidence type="ECO:0000313" key="3">
    <source>
        <dbReference type="Proteomes" id="UP001234495"/>
    </source>
</evidence>
<keyword evidence="1" id="KW-0175">Coiled coil</keyword>
<gene>
    <name evidence="2" type="ORF">J2S19_003066</name>
</gene>
<reference evidence="2 3" key="1">
    <citation type="submission" date="2023-07" db="EMBL/GenBank/DDBJ databases">
        <title>Genomic Encyclopedia of Type Strains, Phase IV (KMG-IV): sequencing the most valuable type-strain genomes for metagenomic binning, comparative biology and taxonomic classification.</title>
        <authorList>
            <person name="Goeker M."/>
        </authorList>
    </citation>
    <scope>NUCLEOTIDE SEQUENCE [LARGE SCALE GENOMIC DNA]</scope>
    <source>
        <strain evidence="2 3">DSM 29005</strain>
    </source>
</reference>
<accession>A0ABT9ZHN2</accession>
<comment type="caution">
    <text evidence="2">The sequence shown here is derived from an EMBL/GenBank/DDBJ whole genome shotgun (WGS) entry which is preliminary data.</text>
</comment>
<keyword evidence="3" id="KW-1185">Reference proteome</keyword>
<protein>
    <submittedName>
        <fullName evidence="2">Uncharacterized protein</fullName>
    </submittedName>
</protein>
<dbReference type="RefSeq" id="WP_307343319.1">
    <property type="nucleotide sequence ID" value="NZ_JAUSUD010000015.1"/>
</dbReference>
<dbReference type="Proteomes" id="UP001234495">
    <property type="component" value="Unassembled WGS sequence"/>
</dbReference>
<evidence type="ECO:0000256" key="1">
    <source>
        <dbReference type="SAM" id="Coils"/>
    </source>
</evidence>
<feature type="coiled-coil region" evidence="1">
    <location>
        <begin position="241"/>
        <end position="306"/>
    </location>
</feature>
<evidence type="ECO:0000313" key="2">
    <source>
        <dbReference type="EMBL" id="MDQ0231781.1"/>
    </source>
</evidence>
<proteinExistence type="predicted"/>
<organism evidence="2 3">
    <name type="scientific">Metabacillus malikii</name>
    <dbReference type="NCBI Taxonomy" id="1504265"/>
    <lineage>
        <taxon>Bacteria</taxon>
        <taxon>Bacillati</taxon>
        <taxon>Bacillota</taxon>
        <taxon>Bacilli</taxon>
        <taxon>Bacillales</taxon>
        <taxon>Bacillaceae</taxon>
        <taxon>Metabacillus</taxon>
    </lineage>
</organism>
<dbReference type="EMBL" id="JAUSUD010000015">
    <property type="protein sequence ID" value="MDQ0231781.1"/>
    <property type="molecule type" value="Genomic_DNA"/>
</dbReference>
<name>A0ABT9ZHN2_9BACI</name>
<sequence length="521" mass="61209">MENFVNLTNAEIAKLISKAEYQVVYIAPAMEVIVANEIVKFVQRTSLYQVSISLDLSTEVYREGYGDPAALDILLNSGIRLKETPGLRIGILLIDDYGWIFSPVSKTTSPNLENNKFNAHLEALNANILEGYLIIPKEPEQVTLFDIAVQENTTQMAEEDESSVIEEKVENIKKDIEAEPLPDFDALQLLSDYRSFLQFIDITFSGSRLDQKTVKLPSELLIVTQDKNFEEKMRATYKLFNEEISEHTKGMKEKIDRLREKYTYSLSRKYGRIILVEKKKDFEIEYNSLVKELEKHKEKLVNYIDSQIDITQKILIDYFTPVLQKNPPNHLKDDRGNLLDVNEIRNYIDWLLDREFPNSQHLLNRIHLDYTYKDITEETIKDERFLNELDKALKDEPIRFSHRDYQQEMFDFKRDNNDKNIQIYKKGDVYYIKSIRSRKILTHKIESYTNVKYFDDYAIVGAEMLLNKNINYSEFSSEMIKMFGDSTRLLMKAIYAQSQYILELSIDEIEEMLSNDSRKYR</sequence>